<dbReference type="AlphaFoldDB" id="A0A3B0V2A2"/>
<sequence length="111" mass="12607">MTNWNKFKNLFSKAKQPMNEPNPSAGYPLSEKNITKDALVDLMQRLEKTREGSYSCAEAFALLDEYVELVADDEEVAKLMPLVKSHIDMCPDCSESFEMLLRILKTADSEV</sequence>
<evidence type="ECO:0000313" key="1">
    <source>
        <dbReference type="EMBL" id="VAW34523.1"/>
    </source>
</evidence>
<gene>
    <name evidence="1" type="ORF">MNBD_CHLOROFLEXI01-5154</name>
</gene>
<dbReference type="EMBL" id="UOEU01000538">
    <property type="protein sequence ID" value="VAW34523.1"/>
    <property type="molecule type" value="Genomic_DNA"/>
</dbReference>
<accession>A0A3B0V2A2</accession>
<protein>
    <recommendedName>
        <fullName evidence="2">Zinc-finger domain-containing protein</fullName>
    </recommendedName>
</protein>
<name>A0A3B0V2A2_9ZZZZ</name>
<reference evidence="1" key="1">
    <citation type="submission" date="2018-06" db="EMBL/GenBank/DDBJ databases">
        <authorList>
            <person name="Zhirakovskaya E."/>
        </authorList>
    </citation>
    <scope>NUCLEOTIDE SEQUENCE</scope>
</reference>
<proteinExistence type="predicted"/>
<organism evidence="1">
    <name type="scientific">hydrothermal vent metagenome</name>
    <dbReference type="NCBI Taxonomy" id="652676"/>
    <lineage>
        <taxon>unclassified sequences</taxon>
        <taxon>metagenomes</taxon>
        <taxon>ecological metagenomes</taxon>
    </lineage>
</organism>
<evidence type="ECO:0008006" key="2">
    <source>
        <dbReference type="Google" id="ProtNLM"/>
    </source>
</evidence>